<proteinExistence type="predicted"/>
<gene>
    <name evidence="2" type="ORF">Adt_22448</name>
</gene>
<evidence type="ECO:0000313" key="3">
    <source>
        <dbReference type="Proteomes" id="UP001604336"/>
    </source>
</evidence>
<dbReference type="Proteomes" id="UP001604336">
    <property type="component" value="Unassembled WGS sequence"/>
</dbReference>
<evidence type="ECO:0000313" key="2">
    <source>
        <dbReference type="EMBL" id="KAL2506827.1"/>
    </source>
</evidence>
<dbReference type="EMBL" id="JBFOLK010000006">
    <property type="protein sequence ID" value="KAL2506827.1"/>
    <property type="molecule type" value="Genomic_DNA"/>
</dbReference>
<protein>
    <submittedName>
        <fullName evidence="2">Protein trichome birefringence-like 4</fullName>
    </submittedName>
</protein>
<keyword evidence="3" id="KW-1185">Reference proteome</keyword>
<name>A0ABD1T298_9LAMI</name>
<organism evidence="2 3">
    <name type="scientific">Abeliophyllum distichum</name>
    <dbReference type="NCBI Taxonomy" id="126358"/>
    <lineage>
        <taxon>Eukaryota</taxon>
        <taxon>Viridiplantae</taxon>
        <taxon>Streptophyta</taxon>
        <taxon>Embryophyta</taxon>
        <taxon>Tracheophyta</taxon>
        <taxon>Spermatophyta</taxon>
        <taxon>Magnoliopsida</taxon>
        <taxon>eudicotyledons</taxon>
        <taxon>Gunneridae</taxon>
        <taxon>Pentapetalae</taxon>
        <taxon>asterids</taxon>
        <taxon>lamiids</taxon>
        <taxon>Lamiales</taxon>
        <taxon>Oleaceae</taxon>
        <taxon>Forsythieae</taxon>
        <taxon>Abeliophyllum</taxon>
    </lineage>
</organism>
<accession>A0ABD1T298</accession>
<feature type="domain" description="Trichome birefringence-like N-terminal" evidence="1">
    <location>
        <begin position="125"/>
        <end position="163"/>
    </location>
</feature>
<dbReference type="Pfam" id="PF14416">
    <property type="entry name" value="PMR5N"/>
    <property type="match status" value="1"/>
</dbReference>
<dbReference type="AlphaFoldDB" id="A0ABD1T298"/>
<dbReference type="InterPro" id="IPR025846">
    <property type="entry name" value="TBL_N"/>
</dbReference>
<sequence>METLKNMYNTVMQLSRNLKCPLSESRTQGFFMLILTLILLIFFFSNSNDTSPAISYTSLTSRIHSPSPSDQVSPLSSVVSPEPRLFSDNYGNCTDSSAALSPVGTAHKSSRNAGNCSVFNQEIASCDIFDGHWVIEDDFDPLYKPGSCPYVDDAFNCFKNGRP</sequence>
<reference evidence="3" key="1">
    <citation type="submission" date="2024-07" db="EMBL/GenBank/DDBJ databases">
        <title>Two chromosome-level genome assemblies of Korean endemic species Abeliophyllum distichum and Forsythia ovata (Oleaceae).</title>
        <authorList>
            <person name="Jang H."/>
        </authorList>
    </citation>
    <scope>NUCLEOTIDE SEQUENCE [LARGE SCALE GENOMIC DNA]</scope>
</reference>
<comment type="caution">
    <text evidence="2">The sequence shown here is derived from an EMBL/GenBank/DDBJ whole genome shotgun (WGS) entry which is preliminary data.</text>
</comment>
<evidence type="ECO:0000259" key="1">
    <source>
        <dbReference type="Pfam" id="PF14416"/>
    </source>
</evidence>